<dbReference type="RefSeq" id="WP_091076924.1">
    <property type="nucleotide sequence ID" value="NZ_FOHX01000001.1"/>
</dbReference>
<dbReference type="Proteomes" id="UP000199361">
    <property type="component" value="Unassembled WGS sequence"/>
</dbReference>
<dbReference type="EMBL" id="FOHX01000001">
    <property type="protein sequence ID" value="SES94636.1"/>
    <property type="molecule type" value="Genomic_DNA"/>
</dbReference>
<dbReference type="SUPFAM" id="SSF48264">
    <property type="entry name" value="Cytochrome P450"/>
    <property type="match status" value="1"/>
</dbReference>
<dbReference type="GO" id="GO:0020037">
    <property type="term" value="F:heme binding"/>
    <property type="evidence" value="ECO:0007669"/>
    <property type="project" value="InterPro"/>
</dbReference>
<dbReference type="AlphaFoldDB" id="A0A1I0AKB1"/>
<dbReference type="PANTHER" id="PTHR46696:SF1">
    <property type="entry name" value="CYTOCHROME P450 YJIB-RELATED"/>
    <property type="match status" value="1"/>
</dbReference>
<evidence type="ECO:0000256" key="5">
    <source>
        <dbReference type="ARBA" id="ARBA00023004"/>
    </source>
</evidence>
<dbReference type="InterPro" id="IPR036396">
    <property type="entry name" value="Cyt_P450_sf"/>
</dbReference>
<keyword evidence="3 7" id="KW-0479">Metal-binding</keyword>
<name>A0A1I0AKB1_9ACTN</name>
<dbReference type="InterPro" id="IPR017972">
    <property type="entry name" value="Cyt_P450_CS"/>
</dbReference>
<dbReference type="PRINTS" id="PR00359">
    <property type="entry name" value="BP450"/>
</dbReference>
<evidence type="ECO:0000313" key="9">
    <source>
        <dbReference type="EMBL" id="SES94636.1"/>
    </source>
</evidence>
<keyword evidence="5 7" id="KW-0408">Iron</keyword>
<feature type="region of interest" description="Disordered" evidence="8">
    <location>
        <begin position="1"/>
        <end position="20"/>
    </location>
</feature>
<gene>
    <name evidence="9" type="ORF">SAMN05421811_101825</name>
</gene>
<dbReference type="PANTHER" id="PTHR46696">
    <property type="entry name" value="P450, PUTATIVE (EUROFUNG)-RELATED"/>
    <property type="match status" value="1"/>
</dbReference>
<dbReference type="Gene3D" id="1.10.630.10">
    <property type="entry name" value="Cytochrome P450"/>
    <property type="match status" value="1"/>
</dbReference>
<keyword evidence="10" id="KW-1185">Reference proteome</keyword>
<evidence type="ECO:0000256" key="4">
    <source>
        <dbReference type="ARBA" id="ARBA00023002"/>
    </source>
</evidence>
<dbReference type="GO" id="GO:0005506">
    <property type="term" value="F:iron ion binding"/>
    <property type="evidence" value="ECO:0007669"/>
    <property type="project" value="InterPro"/>
</dbReference>
<dbReference type="InterPro" id="IPR002397">
    <property type="entry name" value="Cyt_P450_B"/>
</dbReference>
<evidence type="ECO:0000256" key="8">
    <source>
        <dbReference type="SAM" id="MobiDB-lite"/>
    </source>
</evidence>
<dbReference type="Pfam" id="PF00067">
    <property type="entry name" value="p450"/>
    <property type="match status" value="2"/>
</dbReference>
<keyword evidence="6 7" id="KW-0503">Monooxygenase</keyword>
<dbReference type="STRING" id="568860.SAMN05421811_101825"/>
<proteinExistence type="inferred from homology"/>
<organism evidence="9 10">
    <name type="scientific">Nonomuraea wenchangensis</name>
    <dbReference type="NCBI Taxonomy" id="568860"/>
    <lineage>
        <taxon>Bacteria</taxon>
        <taxon>Bacillati</taxon>
        <taxon>Actinomycetota</taxon>
        <taxon>Actinomycetes</taxon>
        <taxon>Streptosporangiales</taxon>
        <taxon>Streptosporangiaceae</taxon>
        <taxon>Nonomuraea</taxon>
    </lineage>
</organism>
<keyword evidence="4 7" id="KW-0560">Oxidoreductase</keyword>
<comment type="similarity">
    <text evidence="1 7">Belongs to the cytochrome P450 family.</text>
</comment>
<dbReference type="CDD" id="cd11031">
    <property type="entry name" value="Cyp158A-like"/>
    <property type="match status" value="1"/>
</dbReference>
<keyword evidence="2 7" id="KW-0349">Heme</keyword>
<protein>
    <submittedName>
        <fullName evidence="9">Cytochrome P450</fullName>
    </submittedName>
</protein>
<sequence>MDDAARSFPFTPADPLEPPQEYAELRRDEPVARVRLPSGDLAWLVSRYESVRQVLADDARFSREAITAPGAPRVLPIAEGSKSIFVMDPPEHTRLRRLVSKAFTARRVEALRPRIQQITDDLLGAMVKSGPPADLMSGLAQPLPITVICELLGVPYADVGRFRQWTDLMLSFDRAMQDQVRQARERLNDYLTALIEAKRSEPADDVLTVLIEARDEGDRLSQEELLAFGYTLLGAGYHATTASIAHAVLTLLREEDELRLLRSGDRPPLAAVDELLRRSQAGGGIGALRIATEDVRLDGVLIRAGEAVLPMINSANRDETVFADADGLRLDRRPNPHLSFGHGIHHCLGAQLGRLELEIALGSLLRDLPGLRLAVPESGLRWNRGTAFSRPAELPLTW</sequence>
<dbReference type="PRINTS" id="PR00385">
    <property type="entry name" value="P450"/>
</dbReference>
<evidence type="ECO:0000256" key="6">
    <source>
        <dbReference type="ARBA" id="ARBA00023033"/>
    </source>
</evidence>
<dbReference type="PROSITE" id="PS00086">
    <property type="entry name" value="CYTOCHROME_P450"/>
    <property type="match status" value="1"/>
</dbReference>
<accession>A0A1I0AKB1</accession>
<dbReference type="GO" id="GO:0004497">
    <property type="term" value="F:monooxygenase activity"/>
    <property type="evidence" value="ECO:0007669"/>
    <property type="project" value="UniProtKB-KW"/>
</dbReference>
<evidence type="ECO:0000256" key="7">
    <source>
        <dbReference type="RuleBase" id="RU000461"/>
    </source>
</evidence>
<evidence type="ECO:0000256" key="3">
    <source>
        <dbReference type="ARBA" id="ARBA00022723"/>
    </source>
</evidence>
<reference evidence="9 10" key="1">
    <citation type="submission" date="2016-10" db="EMBL/GenBank/DDBJ databases">
        <authorList>
            <person name="de Groot N.N."/>
        </authorList>
    </citation>
    <scope>NUCLEOTIDE SEQUENCE [LARGE SCALE GENOMIC DNA]</scope>
    <source>
        <strain evidence="9 10">CGMCC 4.5598</strain>
    </source>
</reference>
<dbReference type="InterPro" id="IPR001128">
    <property type="entry name" value="Cyt_P450"/>
</dbReference>
<dbReference type="FunFam" id="1.10.630.10:FF:000018">
    <property type="entry name" value="Cytochrome P450 monooxygenase"/>
    <property type="match status" value="1"/>
</dbReference>
<evidence type="ECO:0000313" key="10">
    <source>
        <dbReference type="Proteomes" id="UP000199361"/>
    </source>
</evidence>
<evidence type="ECO:0000256" key="2">
    <source>
        <dbReference type="ARBA" id="ARBA00022617"/>
    </source>
</evidence>
<dbReference type="GO" id="GO:0016705">
    <property type="term" value="F:oxidoreductase activity, acting on paired donors, with incorporation or reduction of molecular oxygen"/>
    <property type="evidence" value="ECO:0007669"/>
    <property type="project" value="InterPro"/>
</dbReference>
<dbReference type="OrthoDB" id="4133219at2"/>
<evidence type="ECO:0000256" key="1">
    <source>
        <dbReference type="ARBA" id="ARBA00010617"/>
    </source>
</evidence>